<feature type="domain" description="PKS/mFAS DH" evidence="8">
    <location>
        <begin position="604"/>
        <end position="898"/>
    </location>
</feature>
<dbReference type="InterPro" id="IPR014031">
    <property type="entry name" value="Ketoacyl_synth_C"/>
</dbReference>
<protein>
    <submittedName>
        <fullName evidence="9">Polyketide synthase dehydratase domain-containing protein</fullName>
    </submittedName>
</protein>
<dbReference type="SUPFAM" id="SSF53474">
    <property type="entry name" value="alpha/beta-Hydrolases"/>
    <property type="match status" value="1"/>
</dbReference>
<dbReference type="Gene3D" id="1.10.1200.10">
    <property type="entry name" value="ACP-like"/>
    <property type="match status" value="1"/>
</dbReference>
<dbReference type="PANTHER" id="PTHR43775:SF37">
    <property type="entry name" value="SI:DKEY-61P9.11"/>
    <property type="match status" value="1"/>
</dbReference>
<dbReference type="InterPro" id="IPR049900">
    <property type="entry name" value="PKS_mFAS_DH"/>
</dbReference>
<keyword evidence="4" id="KW-0808">Transferase</keyword>
<dbReference type="Pfam" id="PF22621">
    <property type="entry name" value="CurL-like_PKS_C"/>
    <property type="match status" value="1"/>
</dbReference>
<dbReference type="SUPFAM" id="SSF53901">
    <property type="entry name" value="Thiolase-like"/>
    <property type="match status" value="1"/>
</dbReference>
<dbReference type="InterPro" id="IPR049551">
    <property type="entry name" value="PKS_DH_C"/>
</dbReference>
<dbReference type="PROSITE" id="PS52004">
    <property type="entry name" value="KS3_2"/>
    <property type="match status" value="1"/>
</dbReference>
<comment type="pathway">
    <text evidence="1">Lipid metabolism; fatty acid biosynthesis.</text>
</comment>
<proteinExistence type="predicted"/>
<sequence length="1289" mass="144362">MTDTTTLKNALLMIKKLKKKLQEQQEKLFDPIAIIGMSCRLPQAQNLSQFWELLNQGKNIITPIPQERWELLKETQEEAKRNPHLAYWGGYLADIDAFDAYFFGISPREALRMDPQQRLLLEVAYESLEDAGLTLDGLSGSNTGVFSSLYASQFSHLQQLDSDMDALLIPTGSAISMGANRLSYILDLHGPSMVLDTACSSSLIAVQLACLNLQAKLCDQALVSAVNINLLPSIHAILAKATMLSPTGQCHTFDAQADGYVQGEGAGSIVLKPLSRALQDKDKIYAVITGCAVNQDGKTNGLTAPNGLQQEQLLRAAYRNAQTDPAHISYIECHGTGTFLGDPIEAQALGEVIGKRHEEQKPCWISSVKTNVGHLEPAAGIISMIKTALILKNGVIPPHLNFQQANPHIPLAKYHLSIPQKPEPLPRYGDIAVAGVSGFGFGGANAHIVLHELSLSEQFEPAPEISGHNELFTLSAKDAAALNDLISLWQTYLKNNAGINLGQLCYNLHLRRSHYPLRLAIISNSIADLSQKLSALAANPQQAIEGIFINFEAKKNNNAAKISEFSDLTALATSYVNQAHIDWKKYEEQRSYAAIDLPLYPWQHKKYWPRLGHGGQHETVISYPLRGKMLASPLSNHQFEFTFDHQVMPEIQDSFYVLHAGYYVEMLAYAVKQLAPQVPMSIHELSFTSPLLVLAGKTVWVQLIIESTGNNQPVAFSVYSSDSQKNWIKHAVGTLSLLAETSSPALRDRELPHQYHGTAESFYQRIINMGMPAGDSIRWTQQYWTKDMKLLSELRAPKTADRSEQFMLQMHPGIIDACIQTLFLLLPPQLMKPYIASQIGQIEVHRHAVPKYIYTVLKELHPEGKTIIGDWYLLDEHYHVLMKCTDLCMTQLNDTMQIDKMMHIQAQFQWDASLPYTECKTQLIQYLTEQFAIIFAMPVRDVNVQLSLHDLGMDSLMALAVIRVIEANLGLNYSLPFIMQGPSIQEIAEQILVDKGIKPQAAPAATKNNTLWLASRKIKPEAKLRLFCFPYGGGGASIYREWQHEFPDFIEVCPIQLPGRENRMGEPPITNIDTLIPLLAAQLQPYFDLPFAFFGHSFGSLIGFELTRYLRRHQRAQPVHLFASAYPDPRLPSKSLDNLLHTLKQMQVNLFDLDQERLGQLDEQQLSTLAMVFKDNGIVDYSDERMNKSIIQVLLPIFVGDMNIVKSYTYTPEPPLQLATTVFLGQQDTWVSPEDHQGWSTHSLLGCEFKSFNSGHLFIREKEIRTQVIHQITEALCHFNAVTYELGTV</sequence>
<evidence type="ECO:0000259" key="8">
    <source>
        <dbReference type="PROSITE" id="PS52019"/>
    </source>
</evidence>
<gene>
    <name evidence="9" type="ORF">J2N86_00170</name>
</gene>
<dbReference type="Pfam" id="PF00109">
    <property type="entry name" value="ketoacyl-synt"/>
    <property type="match status" value="1"/>
</dbReference>
<dbReference type="InterPro" id="IPR036736">
    <property type="entry name" value="ACP-like_sf"/>
</dbReference>
<dbReference type="PROSITE" id="PS50075">
    <property type="entry name" value="CARRIER"/>
    <property type="match status" value="1"/>
</dbReference>
<dbReference type="Pfam" id="PF00550">
    <property type="entry name" value="PP-binding"/>
    <property type="match status" value="1"/>
</dbReference>
<evidence type="ECO:0000256" key="5">
    <source>
        <dbReference type="PROSITE-ProRule" id="PRU01363"/>
    </source>
</evidence>
<dbReference type="SUPFAM" id="SSF47336">
    <property type="entry name" value="ACP-like"/>
    <property type="match status" value="1"/>
</dbReference>
<dbReference type="SMART" id="SM00823">
    <property type="entry name" value="PKS_PP"/>
    <property type="match status" value="1"/>
</dbReference>
<keyword evidence="3" id="KW-0597">Phosphoprotein</keyword>
<evidence type="ECO:0000256" key="2">
    <source>
        <dbReference type="ARBA" id="ARBA00022450"/>
    </source>
</evidence>
<dbReference type="InterPro" id="IPR018201">
    <property type="entry name" value="Ketoacyl_synth_AS"/>
</dbReference>
<evidence type="ECO:0000259" key="7">
    <source>
        <dbReference type="PROSITE" id="PS52004"/>
    </source>
</evidence>
<dbReference type="SMART" id="SM00825">
    <property type="entry name" value="PKS_KS"/>
    <property type="match status" value="1"/>
</dbReference>
<evidence type="ECO:0000259" key="6">
    <source>
        <dbReference type="PROSITE" id="PS50075"/>
    </source>
</evidence>
<dbReference type="Gene3D" id="3.10.129.110">
    <property type="entry name" value="Polyketide synthase dehydratase"/>
    <property type="match status" value="1"/>
</dbReference>
<dbReference type="InterPro" id="IPR020807">
    <property type="entry name" value="PKS_DH"/>
</dbReference>
<feature type="active site" description="Proton donor; for dehydratase activity" evidence="5">
    <location>
        <position position="816"/>
    </location>
</feature>
<name>A0ABY4Y8H4_9GAMM</name>
<dbReference type="InterPro" id="IPR014030">
    <property type="entry name" value="Ketoacyl_synth_N"/>
</dbReference>
<dbReference type="InterPro" id="IPR001031">
    <property type="entry name" value="Thioesterase"/>
</dbReference>
<dbReference type="Proteomes" id="UP001057474">
    <property type="component" value="Chromosome"/>
</dbReference>
<accession>A0ABY4Y8H4</accession>
<feature type="active site" description="Proton acceptor; for dehydratase activity" evidence="5">
    <location>
        <position position="645"/>
    </location>
</feature>
<dbReference type="PROSITE" id="PS00606">
    <property type="entry name" value="KS3_1"/>
    <property type="match status" value="1"/>
</dbReference>
<dbReference type="Pfam" id="PF00975">
    <property type="entry name" value="Thioesterase"/>
    <property type="match status" value="1"/>
</dbReference>
<evidence type="ECO:0000313" key="9">
    <source>
        <dbReference type="EMBL" id="USQ13801.1"/>
    </source>
</evidence>
<dbReference type="InterPro" id="IPR029058">
    <property type="entry name" value="AB_hydrolase_fold"/>
</dbReference>
<dbReference type="Gene3D" id="3.40.50.1820">
    <property type="entry name" value="alpha/beta hydrolase"/>
    <property type="match status" value="1"/>
</dbReference>
<dbReference type="InterPro" id="IPR020841">
    <property type="entry name" value="PKS_Beta-ketoAc_synthase_dom"/>
</dbReference>
<feature type="domain" description="Ketosynthase family 3 (KS3)" evidence="7">
    <location>
        <begin position="29"/>
        <end position="452"/>
    </location>
</feature>
<dbReference type="Pfam" id="PF02801">
    <property type="entry name" value="Ketoacyl-synt_C"/>
    <property type="match status" value="1"/>
</dbReference>
<dbReference type="InterPro" id="IPR009081">
    <property type="entry name" value="PP-bd_ACP"/>
</dbReference>
<reference evidence="9" key="1">
    <citation type="submission" date="2021-03" db="EMBL/GenBank/DDBJ databases">
        <title>Legionella lytica PCM 2298.</title>
        <authorList>
            <person name="Koper P."/>
        </authorList>
    </citation>
    <scope>NUCLEOTIDE SEQUENCE</scope>
    <source>
        <strain evidence="9">PCM 2298</strain>
    </source>
</reference>
<dbReference type="Gene3D" id="3.40.47.10">
    <property type="match status" value="1"/>
</dbReference>
<dbReference type="Pfam" id="PF14765">
    <property type="entry name" value="PS-DH"/>
    <property type="match status" value="1"/>
</dbReference>
<feature type="region of interest" description="C-terminal hotdog fold" evidence="5">
    <location>
        <begin position="754"/>
        <end position="898"/>
    </location>
</feature>
<evidence type="ECO:0000256" key="4">
    <source>
        <dbReference type="ARBA" id="ARBA00022679"/>
    </source>
</evidence>
<keyword evidence="10" id="KW-1185">Reference proteome</keyword>
<dbReference type="CDD" id="cd00833">
    <property type="entry name" value="PKS"/>
    <property type="match status" value="1"/>
</dbReference>
<dbReference type="PANTHER" id="PTHR43775">
    <property type="entry name" value="FATTY ACID SYNTHASE"/>
    <property type="match status" value="1"/>
</dbReference>
<dbReference type="InterPro" id="IPR050091">
    <property type="entry name" value="PKS_NRPS_Biosynth_Enz"/>
</dbReference>
<organism evidence="9 10">
    <name type="scientific">Legionella lytica</name>
    <dbReference type="NCBI Taxonomy" id="96232"/>
    <lineage>
        <taxon>Bacteria</taxon>
        <taxon>Pseudomonadati</taxon>
        <taxon>Pseudomonadota</taxon>
        <taxon>Gammaproteobacteria</taxon>
        <taxon>Legionellales</taxon>
        <taxon>Legionellaceae</taxon>
        <taxon>Legionella</taxon>
    </lineage>
</organism>
<dbReference type="InterPro" id="IPR016039">
    <property type="entry name" value="Thiolase-like"/>
</dbReference>
<evidence type="ECO:0000313" key="10">
    <source>
        <dbReference type="Proteomes" id="UP001057474"/>
    </source>
</evidence>
<feature type="region of interest" description="N-terminal hotdog fold" evidence="5">
    <location>
        <begin position="604"/>
        <end position="742"/>
    </location>
</feature>
<dbReference type="InterPro" id="IPR020806">
    <property type="entry name" value="PKS_PP-bd"/>
</dbReference>
<dbReference type="PROSITE" id="PS52019">
    <property type="entry name" value="PKS_MFAS_DH"/>
    <property type="match status" value="1"/>
</dbReference>
<feature type="domain" description="Carrier" evidence="6">
    <location>
        <begin position="918"/>
        <end position="995"/>
    </location>
</feature>
<evidence type="ECO:0000256" key="3">
    <source>
        <dbReference type="ARBA" id="ARBA00022553"/>
    </source>
</evidence>
<dbReference type="SMART" id="SM00826">
    <property type="entry name" value="PKS_DH"/>
    <property type="match status" value="1"/>
</dbReference>
<evidence type="ECO:0000256" key="1">
    <source>
        <dbReference type="ARBA" id="ARBA00005194"/>
    </source>
</evidence>
<dbReference type="Gene3D" id="1.10.1240.100">
    <property type="match status" value="1"/>
</dbReference>
<dbReference type="RefSeq" id="WP_252580126.1">
    <property type="nucleotide sequence ID" value="NZ_CP071527.1"/>
</dbReference>
<dbReference type="EMBL" id="CP071527">
    <property type="protein sequence ID" value="USQ13801.1"/>
    <property type="molecule type" value="Genomic_DNA"/>
</dbReference>
<dbReference type="InterPro" id="IPR042104">
    <property type="entry name" value="PKS_dehydratase_sf"/>
</dbReference>
<keyword evidence="2" id="KW-0596">Phosphopantetheine</keyword>